<dbReference type="HOGENOM" id="CLU_067465_0_0_1"/>
<keyword evidence="2" id="KW-1185">Reference proteome</keyword>
<dbReference type="SUPFAM" id="SSF49899">
    <property type="entry name" value="Concanavalin A-like lectins/glucanases"/>
    <property type="match status" value="1"/>
</dbReference>
<protein>
    <recommendedName>
        <fullName evidence="3">LamG-like jellyroll fold domain-containing protein</fullName>
    </recommendedName>
</protein>
<dbReference type="InParanoid" id="K3WWB0"/>
<evidence type="ECO:0008006" key="3">
    <source>
        <dbReference type="Google" id="ProtNLM"/>
    </source>
</evidence>
<accession>K3WWB0</accession>
<dbReference type="Proteomes" id="UP000019132">
    <property type="component" value="Unassembled WGS sequence"/>
</dbReference>
<dbReference type="Pfam" id="PF13385">
    <property type="entry name" value="Laminin_G_3"/>
    <property type="match status" value="1"/>
</dbReference>
<reference evidence="2" key="2">
    <citation type="submission" date="2010-04" db="EMBL/GenBank/DDBJ databases">
        <authorList>
            <person name="Buell R."/>
            <person name="Hamilton J."/>
            <person name="Hostetler J."/>
        </authorList>
    </citation>
    <scope>NUCLEOTIDE SEQUENCE [LARGE SCALE GENOMIC DNA]</scope>
    <source>
        <strain evidence="2">DAOM:BR144</strain>
    </source>
</reference>
<dbReference type="AlphaFoldDB" id="K3WWB0"/>
<dbReference type="EMBL" id="GL376632">
    <property type="status" value="NOT_ANNOTATED_CDS"/>
    <property type="molecule type" value="Genomic_DNA"/>
</dbReference>
<dbReference type="VEuPathDB" id="FungiDB:PYU1_G009240"/>
<dbReference type="Gene3D" id="2.60.120.200">
    <property type="match status" value="1"/>
</dbReference>
<proteinExistence type="predicted"/>
<evidence type="ECO:0000313" key="2">
    <source>
        <dbReference type="Proteomes" id="UP000019132"/>
    </source>
</evidence>
<dbReference type="EnsemblProtists" id="PYU1_T009258">
    <property type="protein sequence ID" value="PYU1_T009258"/>
    <property type="gene ID" value="PYU1_G009240"/>
</dbReference>
<name>K3WWB0_GLOUD</name>
<dbReference type="eggNOG" id="ENOG502SPUU">
    <property type="taxonomic scope" value="Eukaryota"/>
</dbReference>
<evidence type="ECO:0000313" key="1">
    <source>
        <dbReference type="EnsemblProtists" id="PYU1_T009258"/>
    </source>
</evidence>
<reference evidence="1" key="3">
    <citation type="submission" date="2015-02" db="UniProtKB">
        <authorList>
            <consortium name="EnsemblProtists"/>
        </authorList>
    </citation>
    <scope>IDENTIFICATION</scope>
    <source>
        <strain evidence="1">DAOM BR144</strain>
    </source>
</reference>
<reference evidence="2" key="1">
    <citation type="journal article" date="2010" name="Genome Biol.">
        <title>Genome sequence of the necrotrophic plant pathogen Pythium ultimum reveals original pathogenicity mechanisms and effector repertoire.</title>
        <authorList>
            <person name="Levesque C.A."/>
            <person name="Brouwer H."/>
            <person name="Cano L."/>
            <person name="Hamilton J.P."/>
            <person name="Holt C."/>
            <person name="Huitema E."/>
            <person name="Raffaele S."/>
            <person name="Robideau G.P."/>
            <person name="Thines M."/>
            <person name="Win J."/>
            <person name="Zerillo M.M."/>
            <person name="Beakes G.W."/>
            <person name="Boore J.L."/>
            <person name="Busam D."/>
            <person name="Dumas B."/>
            <person name="Ferriera S."/>
            <person name="Fuerstenberg S.I."/>
            <person name="Gachon C.M."/>
            <person name="Gaulin E."/>
            <person name="Govers F."/>
            <person name="Grenville-Briggs L."/>
            <person name="Horner N."/>
            <person name="Hostetler J."/>
            <person name="Jiang R.H."/>
            <person name="Johnson J."/>
            <person name="Krajaejun T."/>
            <person name="Lin H."/>
            <person name="Meijer H.J."/>
            <person name="Moore B."/>
            <person name="Morris P."/>
            <person name="Phuntmart V."/>
            <person name="Puiu D."/>
            <person name="Shetty J."/>
            <person name="Stajich J.E."/>
            <person name="Tripathy S."/>
            <person name="Wawra S."/>
            <person name="van West P."/>
            <person name="Whitty B.R."/>
            <person name="Coutinho P.M."/>
            <person name="Henrissat B."/>
            <person name="Martin F."/>
            <person name="Thomas P.D."/>
            <person name="Tyler B.M."/>
            <person name="De Vries R.P."/>
            <person name="Kamoun S."/>
            <person name="Yandell M."/>
            <person name="Tisserat N."/>
            <person name="Buell C.R."/>
        </authorList>
    </citation>
    <scope>NUCLEOTIDE SEQUENCE</scope>
    <source>
        <strain evidence="2">DAOM:BR144</strain>
    </source>
</reference>
<organism evidence="1 2">
    <name type="scientific">Globisporangium ultimum (strain ATCC 200006 / CBS 805.95 / DAOM BR144)</name>
    <name type="common">Pythium ultimum</name>
    <dbReference type="NCBI Taxonomy" id="431595"/>
    <lineage>
        <taxon>Eukaryota</taxon>
        <taxon>Sar</taxon>
        <taxon>Stramenopiles</taxon>
        <taxon>Oomycota</taxon>
        <taxon>Peronosporomycetes</taxon>
        <taxon>Pythiales</taxon>
        <taxon>Pythiaceae</taxon>
        <taxon>Globisporangium</taxon>
    </lineage>
</organism>
<dbReference type="OMA" id="ANANDPH"/>
<dbReference type="InterPro" id="IPR013320">
    <property type="entry name" value="ConA-like_dom_sf"/>
</dbReference>
<sequence>MATLDILPVDAWTASVAGCLTGWELLELARASRWTWSCFSQGRFWHNRVSRGGAADANISANANDPHPLLSAYQCAFSLRFQGCAADPRVNATRSQGPCAQLNLFRENFLVPLRSFSFDLWFSLFDGTGPEGDTTAGIFAGGILLGGQSSPLNDVQWPHYHQQFVAVSSDRKLYCSVLNARPEIATNLQCNRWYHLALTYDERQRLQCVFLDGHLVNSLEGRLHSQWWYMRHVQVGTGYATESERNFPKPTSCGWYAFHGLLDAFRMWTKELSTEEISQLARNDTTSRTDDLLWYSLKRDKSFAPLQRVPCSRPQERIAQVWGDGGNTSSTNSQAQIAPIDIKIDASTQRLEVHHDSLAHRFQEELRRVCPELSKREL</sequence>